<name>C7RH74_ANAPD</name>
<dbReference type="RefSeq" id="WP_015777738.1">
    <property type="nucleotide sequence ID" value="NC_013171.1"/>
</dbReference>
<dbReference type="STRING" id="525919.Apre_0807"/>
<sequence length="133" mass="15666">MANYSYLINRLINPKITNIRKMAPTRFFIDIEPLRGDKSFLIEVTFCEASGPNSLPELWYKYGYMDKVLRRYMCIKTYCTDKDGNCTGSYNPQIIGIHKLNFDYMFESTEENLNKLIGKCVSMYERNEVRLVE</sequence>
<proteinExistence type="predicted"/>
<evidence type="ECO:0000313" key="2">
    <source>
        <dbReference type="Proteomes" id="UP000002294"/>
    </source>
</evidence>
<organism evidence="1 2">
    <name type="scientific">Anaerococcus prevotii (strain ATCC 9321 / DSM 20548 / JCM 6508 / NCTC 11806 / PC1)</name>
    <name type="common">Peptostreptococcus prevotii</name>
    <name type="synonym">Peptococcus prevotii</name>
    <dbReference type="NCBI Taxonomy" id="525919"/>
    <lineage>
        <taxon>Bacteria</taxon>
        <taxon>Bacillati</taxon>
        <taxon>Bacillota</taxon>
        <taxon>Tissierellia</taxon>
        <taxon>Tissierellales</taxon>
        <taxon>Peptoniphilaceae</taxon>
        <taxon>Anaerococcus</taxon>
    </lineage>
</organism>
<dbReference type="OrthoDB" id="2051090at2"/>
<dbReference type="HOGENOM" id="CLU_1902309_0_0_9"/>
<dbReference type="Proteomes" id="UP000002294">
    <property type="component" value="Chromosome"/>
</dbReference>
<reference evidence="1 2" key="1">
    <citation type="journal article" date="2009" name="Stand. Genomic Sci.">
        <title>Complete genome sequence of Anaerococcus prevotii type strain (PC1).</title>
        <authorList>
            <person name="Labutti K."/>
            <person name="Pukall R."/>
            <person name="Steenblock K."/>
            <person name="Glavina Del Rio T."/>
            <person name="Tice H."/>
            <person name="Copeland A."/>
            <person name="Cheng J.F."/>
            <person name="Lucas S."/>
            <person name="Chen F."/>
            <person name="Nolan M."/>
            <person name="Bruce D."/>
            <person name="Goodwin L."/>
            <person name="Pitluck S."/>
            <person name="Ivanova N."/>
            <person name="Mavromatis K."/>
            <person name="Ovchinnikova G."/>
            <person name="Pati A."/>
            <person name="Chen A."/>
            <person name="Palaniappan K."/>
            <person name="Land M."/>
            <person name="Hauser L."/>
            <person name="Chang Y.J."/>
            <person name="Jeffries C.D."/>
            <person name="Chain P."/>
            <person name="Saunders E."/>
            <person name="Brettin T."/>
            <person name="Detter J.C."/>
            <person name="Han C."/>
            <person name="Goker M."/>
            <person name="Bristow J."/>
            <person name="Eisen J.A."/>
            <person name="Markowitz V."/>
            <person name="Hugenholtz P."/>
            <person name="Kyrpides N.C."/>
            <person name="Klenk H.P."/>
            <person name="Lapidus A."/>
        </authorList>
    </citation>
    <scope>NUCLEOTIDE SEQUENCE [LARGE SCALE GENOMIC DNA]</scope>
    <source>
        <strain evidence="2">ATCC 9321 / DSM 20548 / JCM 6508 / NCTC 11806 / PC1</strain>
    </source>
</reference>
<dbReference type="KEGG" id="apr:Apre_0807"/>
<protein>
    <submittedName>
        <fullName evidence="1">Uncharacterized protein</fullName>
    </submittedName>
</protein>
<accession>C7RH74</accession>
<dbReference type="AlphaFoldDB" id="C7RH74"/>
<dbReference type="EMBL" id="CP001708">
    <property type="protein sequence ID" value="ACV28835.1"/>
    <property type="molecule type" value="Genomic_DNA"/>
</dbReference>
<dbReference type="eggNOG" id="ENOG502ZHZM">
    <property type="taxonomic scope" value="Bacteria"/>
</dbReference>
<evidence type="ECO:0000313" key="1">
    <source>
        <dbReference type="EMBL" id="ACV28835.1"/>
    </source>
</evidence>
<keyword evidence="2" id="KW-1185">Reference proteome</keyword>
<gene>
    <name evidence="1" type="ordered locus">Apre_0807</name>
</gene>